<dbReference type="InterPro" id="IPR029068">
    <property type="entry name" value="Glyas_Bleomycin-R_OHBP_Dase"/>
</dbReference>
<feature type="domain" description="VOC" evidence="2">
    <location>
        <begin position="5"/>
        <end position="144"/>
    </location>
</feature>
<protein>
    <recommendedName>
        <fullName evidence="2">VOC domain-containing protein</fullName>
    </recommendedName>
</protein>
<dbReference type="PANTHER" id="PTHR36113">
    <property type="entry name" value="LYASE, PUTATIVE-RELATED-RELATED"/>
    <property type="match status" value="1"/>
</dbReference>
<organism evidence="3 4">
    <name type="scientific">SAR86 cluster bacterium BACL1 MAG-120920-bin57</name>
    <dbReference type="NCBI Taxonomy" id="1655571"/>
    <lineage>
        <taxon>Bacteria</taxon>
        <taxon>Pseudomonadati</taxon>
        <taxon>Pseudomonadota</taxon>
        <taxon>Gammaproteobacteria</taxon>
        <taxon>SAR86 cluster</taxon>
    </lineage>
</organism>
<dbReference type="InterPro" id="IPR051332">
    <property type="entry name" value="Fosfomycin_Res_Enzymes"/>
</dbReference>
<evidence type="ECO:0000313" key="4">
    <source>
        <dbReference type="Proteomes" id="UP000050874"/>
    </source>
</evidence>
<sequence length="330" mass="36395">MEIKSLGYIGFGAKDPLEWLKFGTEILGMMPARAVPGESWGFPQDPNFKIASGGRGIAEDGSVYLKLDEYQWRLGIHQNDTNHGILYIGFEVDNVSKLTEAKDHLISQKIDVLDGSPEEAQARGVGGLIKFSDPSGNPLEIYYEPTLDYKFSSPIQGQTFVASNLGLGHLMVLTANREQTYDFYTKILGFKLTDYISFQTGDGAWFMRCNPRHHSMALSKFGEANGMHHIMFQVDSIDSVGRALDRINAAGIKISSTLGKHINDLTTSVYIKGPNGWDVEIGAETVNIHDDKEWIPKQFVEGDIWGHHGIMDSVAAVSAELEAKDGHGSN</sequence>
<dbReference type="EMBL" id="LIAV01000113">
    <property type="protein sequence ID" value="KRO40441.1"/>
    <property type="molecule type" value="Genomic_DNA"/>
</dbReference>
<dbReference type="GO" id="GO:0046872">
    <property type="term" value="F:metal ion binding"/>
    <property type="evidence" value="ECO:0007669"/>
    <property type="project" value="UniProtKB-KW"/>
</dbReference>
<dbReference type="PROSITE" id="PS51819">
    <property type="entry name" value="VOC"/>
    <property type="match status" value="2"/>
</dbReference>
<feature type="domain" description="VOC" evidence="2">
    <location>
        <begin position="166"/>
        <end position="284"/>
    </location>
</feature>
<evidence type="ECO:0000313" key="3">
    <source>
        <dbReference type="EMBL" id="KRO40441.1"/>
    </source>
</evidence>
<name>A0A0R2PR17_9GAMM</name>
<proteinExistence type="predicted"/>
<dbReference type="AlphaFoldDB" id="A0A0R2PR17"/>
<dbReference type="SUPFAM" id="SSF54593">
    <property type="entry name" value="Glyoxalase/Bleomycin resistance protein/Dihydroxybiphenyl dioxygenase"/>
    <property type="match status" value="1"/>
</dbReference>
<dbReference type="CDD" id="cd07252">
    <property type="entry name" value="BphC1-RGP6_N_like"/>
    <property type="match status" value="1"/>
</dbReference>
<keyword evidence="1" id="KW-0479">Metal-binding</keyword>
<dbReference type="Pfam" id="PF00903">
    <property type="entry name" value="Glyoxalase"/>
    <property type="match status" value="1"/>
</dbReference>
<dbReference type="PANTHER" id="PTHR36113:SF6">
    <property type="entry name" value="FOSFOMYCIN RESISTANCE PROTEIN FOSX"/>
    <property type="match status" value="1"/>
</dbReference>
<dbReference type="Proteomes" id="UP000050874">
    <property type="component" value="Unassembled WGS sequence"/>
</dbReference>
<gene>
    <name evidence="3" type="ORF">ABR63_04565</name>
</gene>
<dbReference type="InterPro" id="IPR004360">
    <property type="entry name" value="Glyas_Fos-R_dOase_dom"/>
</dbReference>
<evidence type="ECO:0000259" key="2">
    <source>
        <dbReference type="PROSITE" id="PS51819"/>
    </source>
</evidence>
<dbReference type="Gene3D" id="3.10.180.10">
    <property type="entry name" value="2,3-Dihydroxybiphenyl 1,2-Dioxygenase, domain 1"/>
    <property type="match status" value="2"/>
</dbReference>
<evidence type="ECO:0000256" key="1">
    <source>
        <dbReference type="ARBA" id="ARBA00022723"/>
    </source>
</evidence>
<comment type="caution">
    <text evidence="3">The sequence shown here is derived from an EMBL/GenBank/DDBJ whole genome shotgun (WGS) entry which is preliminary data.</text>
</comment>
<dbReference type="InterPro" id="IPR037523">
    <property type="entry name" value="VOC_core"/>
</dbReference>
<reference evidence="4" key="1">
    <citation type="submission" date="2015-10" db="EMBL/GenBank/DDBJ databases">
        <title>Metagenome-Assembled Genomes uncover a global brackish microbiome.</title>
        <authorList>
            <person name="Hugerth L.W."/>
            <person name="Larsson J."/>
            <person name="Alneberg J."/>
            <person name="Lindh M.V."/>
            <person name="Legrand C."/>
            <person name="Pinhassi J."/>
            <person name="Andersson A."/>
        </authorList>
    </citation>
    <scope>NUCLEOTIDE SEQUENCE [LARGE SCALE GENOMIC DNA]</scope>
</reference>
<accession>A0A0R2PR17</accession>